<dbReference type="AlphaFoldDB" id="I4EYI6"/>
<protein>
    <submittedName>
        <fullName evidence="3">Peptidase M20D, amidohydrolase</fullName>
        <ecNumber evidence="3">3.5.1.32</ecNumber>
    </submittedName>
</protein>
<dbReference type="eggNOG" id="COG1473">
    <property type="taxonomic scope" value="Bacteria"/>
</dbReference>
<dbReference type="InterPro" id="IPR011650">
    <property type="entry name" value="Peptidase_M20_dimer"/>
</dbReference>
<dbReference type="HOGENOM" id="CLU_023257_6_0_11"/>
<dbReference type="OMA" id="LMMVAQP"/>
<dbReference type="NCBIfam" id="TIGR01891">
    <property type="entry name" value="amidohydrolases"/>
    <property type="match status" value="1"/>
</dbReference>
<dbReference type="Pfam" id="PF01546">
    <property type="entry name" value="Peptidase_M20"/>
    <property type="match status" value="1"/>
</dbReference>
<dbReference type="SUPFAM" id="SSF55031">
    <property type="entry name" value="Bacterial exopeptidase dimerisation domain"/>
    <property type="match status" value="1"/>
</dbReference>
<evidence type="ECO:0000313" key="4">
    <source>
        <dbReference type="Proteomes" id="UP000006461"/>
    </source>
</evidence>
<name>I4EYI6_MODI5</name>
<dbReference type="Proteomes" id="UP000006461">
    <property type="component" value="Chromosome"/>
</dbReference>
<feature type="domain" description="Peptidase M20 dimerisation" evidence="2">
    <location>
        <begin position="214"/>
        <end position="311"/>
    </location>
</feature>
<dbReference type="InterPro" id="IPR017439">
    <property type="entry name" value="Amidohydrolase"/>
</dbReference>
<dbReference type="InterPro" id="IPR036264">
    <property type="entry name" value="Bact_exopeptidase_dim_dom"/>
</dbReference>
<dbReference type="KEGG" id="mmar:MODMU_3023"/>
<dbReference type="GO" id="GO:0047980">
    <property type="term" value="F:hippurate hydrolase activity"/>
    <property type="evidence" value="ECO:0007669"/>
    <property type="project" value="UniProtKB-EC"/>
</dbReference>
<accession>I4EYI6</accession>
<proteinExistence type="predicted"/>
<dbReference type="STRING" id="477641.MODMU_3023"/>
<dbReference type="Gene3D" id="3.40.630.10">
    <property type="entry name" value="Zn peptidases"/>
    <property type="match status" value="1"/>
</dbReference>
<sequence length="434" mass="45439">MSDGSPVVEWMEWAMASNSAASSVLAGLEGSRPWQEELYRDVHRHPELSHSEQRTAGLVADRLRGAGYEVHEGVGGTGVVGVLANGEGPTVLLRADMDALPVLEATGLPYASEVTATDAEGNEVPVMHACGHDVHVTCLAGAAQLLADGREHWNGTLVTLFQPAEETGDGARGMVDGGLGELIPTPQVALGQHVMPLPAGQVGTRTGPALSAADSMRITLHGRGAHGSMPQAAVDPVVLAAMIVVRLQTVVSREVAPGETAVLTVGSIQAGTKSNVIPDQAVLQLNVRTYTEATRTLVLDAIRRIVRAECEASGCAKEPDFELFDRFPLTDNDGAATERVASAFTGFFGDRATPVGQQSASEDFSDIPTSLGAPYTYWFIGGIDPDSYDRALQAGRVAQDVPVNHSATFAPVVQPTLDTGTQALVIAALAWLAA</sequence>
<evidence type="ECO:0000256" key="1">
    <source>
        <dbReference type="ARBA" id="ARBA00022801"/>
    </source>
</evidence>
<evidence type="ECO:0000259" key="2">
    <source>
        <dbReference type="Pfam" id="PF07687"/>
    </source>
</evidence>
<reference evidence="3 4" key="1">
    <citation type="journal article" date="2012" name="J. Bacteriol.">
        <title>Genome Sequence of Radiation-Resistant Modestobacter marinus Strain BC501, a Representative Actinobacterium That Thrives on Calcareous Stone Surfaces.</title>
        <authorList>
            <person name="Normand P."/>
            <person name="Gury J."/>
            <person name="Pujic P."/>
            <person name="Chouaia B."/>
            <person name="Crotti E."/>
            <person name="Brusetti L."/>
            <person name="Daffonchio D."/>
            <person name="Vacherie B."/>
            <person name="Barbe V."/>
            <person name="Medigue C."/>
            <person name="Calteau A."/>
            <person name="Ghodhbane-Gtari F."/>
            <person name="Essoussi I."/>
            <person name="Nouioui I."/>
            <person name="Abbassi-Ghozzi I."/>
            <person name="Gtari M."/>
        </authorList>
    </citation>
    <scope>NUCLEOTIDE SEQUENCE [LARGE SCALE GENOMIC DNA]</scope>
    <source>
        <strain evidence="4">BC 501</strain>
    </source>
</reference>
<dbReference type="EC" id="3.5.1.32" evidence="3"/>
<dbReference type="GO" id="GO:0050118">
    <property type="term" value="F:N-acetyldiaminopimelate deacetylase activity"/>
    <property type="evidence" value="ECO:0007669"/>
    <property type="project" value="UniProtKB-ARBA"/>
</dbReference>
<dbReference type="FunFam" id="3.30.70.360:FF:000001">
    <property type="entry name" value="N-acetyldiaminopimelate deacetylase"/>
    <property type="match status" value="1"/>
</dbReference>
<dbReference type="Pfam" id="PF07687">
    <property type="entry name" value="M20_dimer"/>
    <property type="match status" value="1"/>
</dbReference>
<dbReference type="Gene3D" id="3.30.70.360">
    <property type="match status" value="1"/>
</dbReference>
<keyword evidence="4" id="KW-1185">Reference proteome</keyword>
<dbReference type="EMBL" id="FO203431">
    <property type="protein sequence ID" value="CCH88449.1"/>
    <property type="molecule type" value="Genomic_DNA"/>
</dbReference>
<dbReference type="PATRIC" id="fig|477641.3.peg.2875"/>
<gene>
    <name evidence="3" type="ordered locus">MODMU_3023</name>
</gene>
<dbReference type="GO" id="GO:0019877">
    <property type="term" value="P:diaminopimelate biosynthetic process"/>
    <property type="evidence" value="ECO:0007669"/>
    <property type="project" value="UniProtKB-ARBA"/>
</dbReference>
<dbReference type="SUPFAM" id="SSF53187">
    <property type="entry name" value="Zn-dependent exopeptidases"/>
    <property type="match status" value="1"/>
</dbReference>
<evidence type="ECO:0000313" key="3">
    <source>
        <dbReference type="EMBL" id="CCH88449.1"/>
    </source>
</evidence>
<organism evidence="3 4">
    <name type="scientific">Modestobacter italicus (strain DSM 44449 / CECT 9708 / BC 501)</name>
    <dbReference type="NCBI Taxonomy" id="2732864"/>
    <lineage>
        <taxon>Bacteria</taxon>
        <taxon>Bacillati</taxon>
        <taxon>Actinomycetota</taxon>
        <taxon>Actinomycetes</taxon>
        <taxon>Geodermatophilales</taxon>
        <taxon>Geodermatophilaceae</taxon>
        <taxon>Modestobacter</taxon>
    </lineage>
</organism>
<dbReference type="InterPro" id="IPR002933">
    <property type="entry name" value="Peptidase_M20"/>
</dbReference>
<keyword evidence="1 3" id="KW-0378">Hydrolase</keyword>
<dbReference type="PANTHER" id="PTHR11014">
    <property type="entry name" value="PEPTIDASE M20 FAMILY MEMBER"/>
    <property type="match status" value="1"/>
</dbReference>
<dbReference type="PANTHER" id="PTHR11014:SF63">
    <property type="entry name" value="METALLOPEPTIDASE, PUTATIVE (AFU_ORTHOLOGUE AFUA_6G09600)-RELATED"/>
    <property type="match status" value="1"/>
</dbReference>